<dbReference type="SUPFAM" id="SSF52096">
    <property type="entry name" value="ClpP/crotonase"/>
    <property type="match status" value="1"/>
</dbReference>
<keyword evidence="2" id="KW-1185">Reference proteome</keyword>
<evidence type="ECO:0000313" key="1">
    <source>
        <dbReference type="EMBL" id="AXB42459.1"/>
    </source>
</evidence>
<protein>
    <recommendedName>
        <fullName evidence="3">Enoyl-CoA hydratase</fullName>
    </recommendedName>
</protein>
<organism evidence="1 2">
    <name type="scientific">Amycolatopsis albispora</name>
    <dbReference type="NCBI Taxonomy" id="1804986"/>
    <lineage>
        <taxon>Bacteria</taxon>
        <taxon>Bacillati</taxon>
        <taxon>Actinomycetota</taxon>
        <taxon>Actinomycetes</taxon>
        <taxon>Pseudonocardiales</taxon>
        <taxon>Pseudonocardiaceae</taxon>
        <taxon>Amycolatopsis</taxon>
    </lineage>
</organism>
<reference evidence="1 2" key="1">
    <citation type="submission" date="2016-04" db="EMBL/GenBank/DDBJ databases">
        <title>Complete genome sequence and analysis of deep-sea sediment isolate, Amycolatopsis sp. WP1.</title>
        <authorList>
            <person name="Wang H."/>
            <person name="Chen S."/>
            <person name="Wu Q."/>
        </authorList>
    </citation>
    <scope>NUCLEOTIDE SEQUENCE [LARGE SCALE GENOMIC DNA]</scope>
    <source>
        <strain evidence="1 2">WP1</strain>
    </source>
</reference>
<accession>A0A344L335</accession>
<dbReference type="PANTHER" id="PTHR43459:SF1">
    <property type="entry name" value="EG:BACN32G11.4 PROTEIN"/>
    <property type="match status" value="1"/>
</dbReference>
<dbReference type="CDD" id="cd06558">
    <property type="entry name" value="crotonase-like"/>
    <property type="match status" value="1"/>
</dbReference>
<sequence length="206" mass="22222">MLAINEFCDRIDALSGNTVAVIEVGDAEPHQAWPGEVSIHLVSRWERAVRRVERLRATTIAAASGTCSGPALELLLATDYRLAAHDARLHLPSEPGGFWPGMVLHRLANQIGGRRARRLLLHPPELSAAEAAGWGLVDEVGQDLGAAVERVVSTLAPVDGAEFAIRRRLLLDAPTTTFEDALGVHLAACDRVLRRARADAETRLPA</sequence>
<evidence type="ECO:0008006" key="3">
    <source>
        <dbReference type="Google" id="ProtNLM"/>
    </source>
</evidence>
<evidence type="ECO:0000313" key="2">
    <source>
        <dbReference type="Proteomes" id="UP000250434"/>
    </source>
</evidence>
<gene>
    <name evidence="1" type="ORF">A4R43_07895</name>
</gene>
<dbReference type="KEGG" id="aab:A4R43_07895"/>
<dbReference type="AlphaFoldDB" id="A0A344L335"/>
<dbReference type="InterPro" id="IPR001753">
    <property type="entry name" value="Enoyl-CoA_hydra/iso"/>
</dbReference>
<dbReference type="Gene3D" id="3.90.226.10">
    <property type="entry name" value="2-enoyl-CoA Hydratase, Chain A, domain 1"/>
    <property type="match status" value="1"/>
</dbReference>
<dbReference type="Proteomes" id="UP000250434">
    <property type="component" value="Chromosome"/>
</dbReference>
<dbReference type="Pfam" id="PF00378">
    <property type="entry name" value="ECH_1"/>
    <property type="match status" value="1"/>
</dbReference>
<dbReference type="PANTHER" id="PTHR43459">
    <property type="entry name" value="ENOYL-COA HYDRATASE"/>
    <property type="match status" value="1"/>
</dbReference>
<name>A0A344L335_9PSEU</name>
<dbReference type="GO" id="GO:0003824">
    <property type="term" value="F:catalytic activity"/>
    <property type="evidence" value="ECO:0007669"/>
    <property type="project" value="UniProtKB-ARBA"/>
</dbReference>
<dbReference type="EMBL" id="CP015163">
    <property type="protein sequence ID" value="AXB42459.1"/>
    <property type="molecule type" value="Genomic_DNA"/>
</dbReference>
<dbReference type="NCBIfam" id="NF042431">
    <property type="entry name" value="EnCoAhydt_DpgB"/>
    <property type="match status" value="1"/>
</dbReference>
<proteinExistence type="predicted"/>
<dbReference type="InterPro" id="IPR029045">
    <property type="entry name" value="ClpP/crotonase-like_dom_sf"/>
</dbReference>
<dbReference type="InterPro" id="IPR053545">
    <property type="entry name" value="Enoyl-CoA_hydratase-like"/>
</dbReference>